<reference evidence="1 2" key="1">
    <citation type="submission" date="2016-01" db="EMBL/GenBank/DDBJ databases">
        <title>The new phylogeny of the genus Mycobacterium.</title>
        <authorList>
            <person name="Tarcisio F."/>
            <person name="Conor M."/>
            <person name="Antonella G."/>
            <person name="Elisabetta G."/>
            <person name="Giulia F.S."/>
            <person name="Sara T."/>
            <person name="Anna F."/>
            <person name="Clotilde B."/>
            <person name="Roberto B."/>
            <person name="Veronica D.S."/>
            <person name="Fabio R."/>
            <person name="Monica P."/>
            <person name="Olivier J."/>
            <person name="Enrico T."/>
            <person name="Nicola S."/>
        </authorList>
    </citation>
    <scope>NUCLEOTIDE SEQUENCE [LARGE SCALE GENOMIC DNA]</scope>
    <source>
        <strain evidence="1 2">DSM 44852</strain>
    </source>
</reference>
<keyword evidence="2" id="KW-1185">Reference proteome</keyword>
<comment type="caution">
    <text evidence="1">The sequence shown here is derived from an EMBL/GenBank/DDBJ whole genome shotgun (WGS) entry which is preliminary data.</text>
</comment>
<dbReference type="RefSeq" id="WP_139826714.1">
    <property type="nucleotide sequence ID" value="NZ_AP022576.1"/>
</dbReference>
<evidence type="ECO:0000313" key="2">
    <source>
        <dbReference type="Proteomes" id="UP000193010"/>
    </source>
</evidence>
<organism evidence="1 2">
    <name type="scientific">Mycobacterium florentinum</name>
    <dbReference type="NCBI Taxonomy" id="292462"/>
    <lineage>
        <taxon>Bacteria</taxon>
        <taxon>Bacillati</taxon>
        <taxon>Actinomycetota</taxon>
        <taxon>Actinomycetes</taxon>
        <taxon>Mycobacteriales</taxon>
        <taxon>Mycobacteriaceae</taxon>
        <taxon>Mycobacterium</taxon>
        <taxon>Mycobacterium simiae complex</taxon>
    </lineage>
</organism>
<sequence length="410" mass="46106">MPRELFGEFGKLTQQLDAHPTLASRLERITTTLIAVPDHQVPDAIRWGSETLADIPLTHDDGSTEPLFPRYSVHDIRIDPFAYRWTKLTQFFLLLKHHTAAEVIATAKANPDKLAFRSTEALLEGPIFGGHYFVPLLANMSPSMWGIAAPRTGQVIVYTFGRVIGGNGLGASRDQRDALQILTHHNPAHDFDTKVLDETQLHKAAFSEAVDWWAGRINNTLRDIFTPVTYVDTNDFYLPDAHQRWMLNFEQLVARVGAILRHPRDQGAQLMLMYQAMDILGDSIMGSGGIGQLMLPSRIRKAIEEIEEHVPDRIKPLIMAPAYRALEAADQVADEFIVSSPNPNATTESRLTHLWNALRNTTHGFNKTPEILAEHSCRLPADIVLVPAVYLLDIITDRDRLLAHIRRTCR</sequence>
<name>A0A1X1UE17_MYCFL</name>
<proteinExistence type="predicted"/>
<gene>
    <name evidence="1" type="ORF">AWC05_14330</name>
</gene>
<dbReference type="EMBL" id="LQOV01000007">
    <property type="protein sequence ID" value="ORV55041.1"/>
    <property type="molecule type" value="Genomic_DNA"/>
</dbReference>
<protein>
    <submittedName>
        <fullName evidence="1">Uncharacterized protein</fullName>
    </submittedName>
</protein>
<accession>A0A1X1UE17</accession>
<dbReference type="Proteomes" id="UP000193010">
    <property type="component" value="Unassembled WGS sequence"/>
</dbReference>
<evidence type="ECO:0000313" key="1">
    <source>
        <dbReference type="EMBL" id="ORV55041.1"/>
    </source>
</evidence>
<dbReference type="OrthoDB" id="5125215at2"/>
<dbReference type="AlphaFoldDB" id="A0A1X1UE17"/>